<dbReference type="GO" id="GO:0006310">
    <property type="term" value="P:DNA recombination"/>
    <property type="evidence" value="ECO:0007669"/>
    <property type="project" value="UniProtKB-UniRule"/>
</dbReference>
<evidence type="ECO:0000256" key="3">
    <source>
        <dbReference type="ARBA" id="ARBA00021310"/>
    </source>
</evidence>
<comment type="similarity">
    <text evidence="2 8">Belongs to the RecO family.</text>
</comment>
<protein>
    <recommendedName>
        <fullName evidence="3 8">DNA repair protein RecO</fullName>
    </recommendedName>
    <alternativeName>
        <fullName evidence="7 8">Recombination protein O</fullName>
    </alternativeName>
</protein>
<evidence type="ECO:0000313" key="12">
    <source>
        <dbReference type="Proteomes" id="UP000664466"/>
    </source>
</evidence>
<evidence type="ECO:0000256" key="8">
    <source>
        <dbReference type="HAMAP-Rule" id="MF_00201"/>
    </source>
</evidence>
<dbReference type="SUPFAM" id="SSF57863">
    <property type="entry name" value="ArfGap/RecO-like zinc finger"/>
    <property type="match status" value="1"/>
</dbReference>
<keyword evidence="12" id="KW-1185">Reference proteome</keyword>
<proteinExistence type="inferred from homology"/>
<dbReference type="Pfam" id="PF11967">
    <property type="entry name" value="RecO_N"/>
    <property type="match status" value="1"/>
</dbReference>
<sequence length="245" mass="27753">MGKQPTSPAKFGDFNLSVAALSPTFILRRNPYRDTSLLLDMFTRDAGKITCVAKFGQGKGTRSKGMLEPFRQLEASWTGRGEVFTLFNAEEKRRFPLKAAGLIRAVYANELLLRALWQHQPQPELFTQYQQTLFRLENSADILALPLFELDVLAGAGYVLNLWHDDAEGHDIDPVMRYRFRPDHGLCADAGEGKGVPISGNLLIALREPEVMNPDQRLELRHTLDYLIQMLLKGKTLNARKLFHE</sequence>
<keyword evidence="5 8" id="KW-0233">DNA recombination</keyword>
<dbReference type="Proteomes" id="UP000664466">
    <property type="component" value="Unassembled WGS sequence"/>
</dbReference>
<dbReference type="Gene3D" id="1.20.1440.120">
    <property type="entry name" value="Recombination protein O, C-terminal domain"/>
    <property type="match status" value="1"/>
</dbReference>
<dbReference type="EMBL" id="JAFMPM010000006">
    <property type="protein sequence ID" value="MBO0613555.1"/>
    <property type="molecule type" value="Genomic_DNA"/>
</dbReference>
<dbReference type="SUPFAM" id="SSF50249">
    <property type="entry name" value="Nucleic acid-binding proteins"/>
    <property type="match status" value="1"/>
</dbReference>
<dbReference type="InterPro" id="IPR042242">
    <property type="entry name" value="RecO_C"/>
</dbReference>
<dbReference type="InterPro" id="IPR022572">
    <property type="entry name" value="DNA_rep/recomb_RecO_N"/>
</dbReference>
<evidence type="ECO:0000256" key="5">
    <source>
        <dbReference type="ARBA" id="ARBA00023172"/>
    </source>
</evidence>
<gene>
    <name evidence="8 11" type="primary">recO</name>
    <name evidence="11" type="ORF">J1836_001215</name>
    <name evidence="10" type="ORF">J1836_11600</name>
</gene>
<reference evidence="10 12" key="1">
    <citation type="submission" date="2021-03" db="EMBL/GenBank/DDBJ databases">
        <title>Draft genome and methylome analysis of Thiotrix fructosivoruns ATCC 49748.</title>
        <authorList>
            <person name="Fomenkov A."/>
            <person name="Grabovich M.Y."/>
            <person name="Roberts R.J."/>
        </authorList>
    </citation>
    <scope>NUCLEOTIDE SEQUENCE [LARGE SCALE GENOMIC DNA]</scope>
    <source>
        <strain evidence="10 12">ATCC 49748</strain>
    </source>
</reference>
<accession>A0A8B0SG03</accession>
<dbReference type="InterPro" id="IPR003717">
    <property type="entry name" value="RecO"/>
</dbReference>
<dbReference type="EMBL" id="CP072748">
    <property type="protein sequence ID" value="QTX11023.1"/>
    <property type="molecule type" value="Genomic_DNA"/>
</dbReference>
<evidence type="ECO:0000259" key="9">
    <source>
        <dbReference type="Pfam" id="PF11967"/>
    </source>
</evidence>
<keyword evidence="6 8" id="KW-0234">DNA repair</keyword>
<name>A0A8B0SG03_9GAMM</name>
<dbReference type="InterPro" id="IPR037278">
    <property type="entry name" value="ARFGAP/RecO"/>
</dbReference>
<dbReference type="Pfam" id="PF02565">
    <property type="entry name" value="RecO_C"/>
    <property type="match status" value="1"/>
</dbReference>
<dbReference type="GO" id="GO:0006302">
    <property type="term" value="P:double-strand break repair"/>
    <property type="evidence" value="ECO:0007669"/>
    <property type="project" value="TreeGrafter"/>
</dbReference>
<feature type="domain" description="DNA replication/recombination mediator RecO N-terminal" evidence="9">
    <location>
        <begin position="25"/>
        <end position="89"/>
    </location>
</feature>
<comment type="function">
    <text evidence="1 8">Involved in DNA repair and RecF pathway recombination.</text>
</comment>
<organism evidence="11">
    <name type="scientific">Thiothrix fructosivorans</name>
    <dbReference type="NCBI Taxonomy" id="111770"/>
    <lineage>
        <taxon>Bacteria</taxon>
        <taxon>Pseudomonadati</taxon>
        <taxon>Pseudomonadota</taxon>
        <taxon>Gammaproteobacteria</taxon>
        <taxon>Thiotrichales</taxon>
        <taxon>Thiotrichaceae</taxon>
        <taxon>Thiothrix</taxon>
    </lineage>
</organism>
<evidence type="ECO:0000313" key="11">
    <source>
        <dbReference type="EMBL" id="QTX11023.1"/>
    </source>
</evidence>
<evidence type="ECO:0000313" key="10">
    <source>
        <dbReference type="EMBL" id="MBO0613555.1"/>
    </source>
</evidence>
<dbReference type="InterPro" id="IPR012340">
    <property type="entry name" value="NA-bd_OB-fold"/>
</dbReference>
<evidence type="ECO:0000256" key="4">
    <source>
        <dbReference type="ARBA" id="ARBA00022763"/>
    </source>
</evidence>
<dbReference type="Gene3D" id="2.40.50.140">
    <property type="entry name" value="Nucleic acid-binding proteins"/>
    <property type="match status" value="1"/>
</dbReference>
<dbReference type="HAMAP" id="MF_00201">
    <property type="entry name" value="RecO"/>
    <property type="match status" value="1"/>
</dbReference>
<evidence type="ECO:0000256" key="6">
    <source>
        <dbReference type="ARBA" id="ARBA00023204"/>
    </source>
</evidence>
<keyword evidence="4 8" id="KW-0227">DNA damage</keyword>
<evidence type="ECO:0000256" key="7">
    <source>
        <dbReference type="ARBA" id="ARBA00033409"/>
    </source>
</evidence>
<evidence type="ECO:0000256" key="1">
    <source>
        <dbReference type="ARBA" id="ARBA00003065"/>
    </source>
</evidence>
<reference evidence="11" key="2">
    <citation type="submission" date="2021-04" db="EMBL/GenBank/DDBJ databases">
        <title>Complete Genome and methylome analysis of Thiothrix fructosivorans ATCC 49748.</title>
        <authorList>
            <person name="Fomenkov A."/>
            <person name="Sun L."/>
            <person name="Vincze T."/>
            <person name="Grabovich M.Y."/>
            <person name="Roberts R.J."/>
        </authorList>
    </citation>
    <scope>NUCLEOTIDE SEQUENCE</scope>
    <source>
        <strain evidence="11">ATCC 49748</strain>
    </source>
</reference>
<dbReference type="PANTHER" id="PTHR33991:SF1">
    <property type="entry name" value="DNA REPAIR PROTEIN RECO"/>
    <property type="match status" value="1"/>
</dbReference>
<dbReference type="PANTHER" id="PTHR33991">
    <property type="entry name" value="DNA REPAIR PROTEIN RECO"/>
    <property type="match status" value="1"/>
</dbReference>
<dbReference type="GO" id="GO:0043590">
    <property type="term" value="C:bacterial nucleoid"/>
    <property type="evidence" value="ECO:0007669"/>
    <property type="project" value="TreeGrafter"/>
</dbReference>
<dbReference type="NCBIfam" id="TIGR00613">
    <property type="entry name" value="reco"/>
    <property type="match status" value="1"/>
</dbReference>
<dbReference type="RefSeq" id="WP_207251239.1">
    <property type="nucleotide sequence ID" value="NZ_JAFMPM010000006.1"/>
</dbReference>
<evidence type="ECO:0000256" key="2">
    <source>
        <dbReference type="ARBA" id="ARBA00007452"/>
    </source>
</evidence>
<dbReference type="AlphaFoldDB" id="A0A8B0SG03"/>